<dbReference type="RefSeq" id="WP_091704970.1">
    <property type="nucleotide sequence ID" value="NZ_BMYN01000011.1"/>
</dbReference>
<organism evidence="3 4">
    <name type="scientific">Marinobacter persicus</name>
    <dbReference type="NCBI Taxonomy" id="930118"/>
    <lineage>
        <taxon>Bacteria</taxon>
        <taxon>Pseudomonadati</taxon>
        <taxon>Pseudomonadota</taxon>
        <taxon>Gammaproteobacteria</taxon>
        <taxon>Pseudomonadales</taxon>
        <taxon>Marinobacteraceae</taxon>
        <taxon>Marinobacter</taxon>
    </lineage>
</organism>
<dbReference type="EMBL" id="FOSC01000008">
    <property type="protein sequence ID" value="SFJ95587.1"/>
    <property type="molecule type" value="Genomic_DNA"/>
</dbReference>
<evidence type="ECO:0000256" key="2">
    <source>
        <dbReference type="SAM" id="SignalP"/>
    </source>
</evidence>
<feature type="compositionally biased region" description="Basic and acidic residues" evidence="1">
    <location>
        <begin position="40"/>
        <end position="61"/>
    </location>
</feature>
<sequence>MRYLAALMLTVFFAGSAFAYQCPTLVNQIDQQLQSAQLDSETKTRATELRDRGSSLHSEGKHGEAVKVLNQAISELEAAS</sequence>
<feature type="chain" id="PRO_5011583895" evidence="2">
    <location>
        <begin position="20"/>
        <end position="80"/>
    </location>
</feature>
<reference evidence="3 4" key="1">
    <citation type="submission" date="2016-10" db="EMBL/GenBank/DDBJ databases">
        <authorList>
            <person name="de Groot N.N."/>
        </authorList>
    </citation>
    <scope>NUCLEOTIDE SEQUENCE [LARGE SCALE GENOMIC DNA]</scope>
    <source>
        <strain evidence="3 4">IBRC-M 10445</strain>
    </source>
</reference>
<gene>
    <name evidence="3" type="ORF">SAMN05216429_10830</name>
</gene>
<name>A0A1I3VMW0_9GAMM</name>
<protein>
    <submittedName>
        <fullName evidence="3">Uncharacterized protein</fullName>
    </submittedName>
</protein>
<evidence type="ECO:0000313" key="3">
    <source>
        <dbReference type="EMBL" id="SFJ95587.1"/>
    </source>
</evidence>
<accession>A0A1I3VMW0</accession>
<proteinExistence type="predicted"/>
<dbReference type="OrthoDB" id="8480939at2"/>
<keyword evidence="4" id="KW-1185">Reference proteome</keyword>
<keyword evidence="2" id="KW-0732">Signal</keyword>
<feature type="region of interest" description="Disordered" evidence="1">
    <location>
        <begin position="36"/>
        <end position="61"/>
    </location>
</feature>
<evidence type="ECO:0000256" key="1">
    <source>
        <dbReference type="SAM" id="MobiDB-lite"/>
    </source>
</evidence>
<dbReference type="Proteomes" id="UP000199445">
    <property type="component" value="Unassembled WGS sequence"/>
</dbReference>
<dbReference type="AlphaFoldDB" id="A0A1I3VMW0"/>
<feature type="signal peptide" evidence="2">
    <location>
        <begin position="1"/>
        <end position="19"/>
    </location>
</feature>
<evidence type="ECO:0000313" key="4">
    <source>
        <dbReference type="Proteomes" id="UP000199445"/>
    </source>
</evidence>